<sequence>MIEVNDGTGPRHQPSGRPQPAVDARRTGPVTVTGTIRRILWVLPLPLVTVVAAQHRSVPAEGFAQLGTARWPWCG</sequence>
<gene>
    <name evidence="2" type="ORF">FHS32_002401</name>
</gene>
<feature type="region of interest" description="Disordered" evidence="1">
    <location>
        <begin position="1"/>
        <end position="28"/>
    </location>
</feature>
<evidence type="ECO:0000256" key="1">
    <source>
        <dbReference type="SAM" id="MobiDB-lite"/>
    </source>
</evidence>
<organism evidence="2 3">
    <name type="scientific">Streptomyces griseoloalbus</name>
    <dbReference type="NCBI Taxonomy" id="67303"/>
    <lineage>
        <taxon>Bacteria</taxon>
        <taxon>Bacillati</taxon>
        <taxon>Actinomycetota</taxon>
        <taxon>Actinomycetes</taxon>
        <taxon>Kitasatosporales</taxon>
        <taxon>Streptomycetaceae</taxon>
        <taxon>Streptomyces</taxon>
    </lineage>
</organism>
<dbReference type="EMBL" id="JACHJE010000005">
    <property type="protein sequence ID" value="MBB5125667.1"/>
    <property type="molecule type" value="Genomic_DNA"/>
</dbReference>
<evidence type="ECO:0000313" key="2">
    <source>
        <dbReference type="EMBL" id="MBB5125667.1"/>
    </source>
</evidence>
<dbReference type="AlphaFoldDB" id="A0A7W8BML6"/>
<name>A0A7W8BML6_9ACTN</name>
<dbReference type="Proteomes" id="UP000568022">
    <property type="component" value="Unassembled WGS sequence"/>
</dbReference>
<keyword evidence="3" id="KW-1185">Reference proteome</keyword>
<reference evidence="2 3" key="1">
    <citation type="submission" date="2020-08" db="EMBL/GenBank/DDBJ databases">
        <title>Genomic Encyclopedia of Type Strains, Phase III (KMG-III): the genomes of soil and plant-associated and newly described type strains.</title>
        <authorList>
            <person name="Whitman W."/>
        </authorList>
    </citation>
    <scope>NUCLEOTIDE SEQUENCE [LARGE SCALE GENOMIC DNA]</scope>
    <source>
        <strain evidence="2 3">CECT 3226</strain>
    </source>
</reference>
<accession>A0A7W8BML6</accession>
<protein>
    <submittedName>
        <fullName evidence="2">Uncharacterized protein</fullName>
    </submittedName>
</protein>
<evidence type="ECO:0000313" key="3">
    <source>
        <dbReference type="Proteomes" id="UP000568022"/>
    </source>
</evidence>
<comment type="caution">
    <text evidence="2">The sequence shown here is derived from an EMBL/GenBank/DDBJ whole genome shotgun (WGS) entry which is preliminary data.</text>
</comment>
<proteinExistence type="predicted"/>